<protein>
    <recommendedName>
        <fullName evidence="2">DUF3795 domain-containing protein</fullName>
    </recommendedName>
</protein>
<name>A0A644XLZ6_9ZZZZ</name>
<dbReference type="InterPro" id="IPR024227">
    <property type="entry name" value="DUF3795"/>
</dbReference>
<gene>
    <name evidence="1" type="ORF">SDC9_63223</name>
</gene>
<proteinExistence type="predicted"/>
<dbReference type="EMBL" id="VSSQ01002687">
    <property type="protein sequence ID" value="MPM16841.1"/>
    <property type="molecule type" value="Genomic_DNA"/>
</dbReference>
<dbReference type="Pfam" id="PF12675">
    <property type="entry name" value="DUF3795"/>
    <property type="match status" value="1"/>
</dbReference>
<comment type="caution">
    <text evidence="1">The sequence shown here is derived from an EMBL/GenBank/DDBJ whole genome shotgun (WGS) entry which is preliminary data.</text>
</comment>
<reference evidence="1" key="1">
    <citation type="submission" date="2019-08" db="EMBL/GenBank/DDBJ databases">
        <authorList>
            <person name="Kucharzyk K."/>
            <person name="Murdoch R.W."/>
            <person name="Higgins S."/>
            <person name="Loffler F."/>
        </authorList>
    </citation>
    <scope>NUCLEOTIDE SEQUENCE</scope>
</reference>
<sequence length="87" mass="9826">MFESRCGICCLSCEGKEEVHCKGCLFMEKPFWGGECKVKSCCEARSLNHCGECSEFPCEMLSNMGKDQGFDPLPKIEMCRKWAAEKV</sequence>
<evidence type="ECO:0008006" key="2">
    <source>
        <dbReference type="Google" id="ProtNLM"/>
    </source>
</evidence>
<dbReference type="AlphaFoldDB" id="A0A644XLZ6"/>
<evidence type="ECO:0000313" key="1">
    <source>
        <dbReference type="EMBL" id="MPM16841.1"/>
    </source>
</evidence>
<accession>A0A644XLZ6</accession>
<organism evidence="1">
    <name type="scientific">bioreactor metagenome</name>
    <dbReference type="NCBI Taxonomy" id="1076179"/>
    <lineage>
        <taxon>unclassified sequences</taxon>
        <taxon>metagenomes</taxon>
        <taxon>ecological metagenomes</taxon>
    </lineage>
</organism>